<proteinExistence type="predicted"/>
<protein>
    <submittedName>
        <fullName evidence="1">Uncharacterized protein</fullName>
    </submittedName>
</protein>
<evidence type="ECO:0000313" key="1">
    <source>
        <dbReference type="EMBL" id="XCG49976.1"/>
    </source>
</evidence>
<gene>
    <name evidence="1" type="ORF">ABVK50_05600</name>
</gene>
<name>A0AAU8CTR8_9HYPH</name>
<reference evidence="1" key="1">
    <citation type="submission" date="2024-06" db="EMBL/GenBank/DDBJ databases">
        <title>Mesorhizobium karijinii sp. nov., a symbiont of the iconic Swainsona formosa from arid Australia.</title>
        <authorList>
            <person name="Hill Y.J."/>
            <person name="Watkin E.L.J."/>
            <person name="O'Hara G.W."/>
            <person name="Terpolilli J."/>
            <person name="Tye M.L."/>
            <person name="Kohlmeier M.G."/>
        </authorList>
    </citation>
    <scope>NUCLEOTIDE SEQUENCE</scope>
    <source>
        <strain evidence="1">WSM2240</strain>
    </source>
</reference>
<sequence length="233" mass="26549">MDEQELIRIYPRLFHMAEDASFDSIRAQGLLSTSALLDRYGIVGQERVLIENRRRPNSVIIRRQGFPDVTIRDNKPMSDSALLKCLGDGLVPSDWYRTLNRKTFFWLHRKRLWRLLRAKAYRSSPHTILTVSTASLVEAHQDRILLSPINSGSTIMSAQPRGNGTFVPIADYPYAERRSKPRPVEDALVELVVTDAVPDIMDHLIAAHRFSDGQLTELWRRKGTAPDDGPFEA</sequence>
<dbReference type="RefSeq" id="WP_353642495.1">
    <property type="nucleotide sequence ID" value="NZ_CP159253.1"/>
</dbReference>
<dbReference type="EMBL" id="CP159253">
    <property type="protein sequence ID" value="XCG49976.1"/>
    <property type="molecule type" value="Genomic_DNA"/>
</dbReference>
<dbReference type="AlphaFoldDB" id="A0AAU8CTR8"/>
<dbReference type="Pfam" id="PF22531">
    <property type="entry name" value="DUF7002"/>
    <property type="match status" value="1"/>
</dbReference>
<organism evidence="1">
    <name type="scientific">Mesorhizobium sp. WSM2240</name>
    <dbReference type="NCBI Taxonomy" id="3228851"/>
    <lineage>
        <taxon>Bacteria</taxon>
        <taxon>Pseudomonadati</taxon>
        <taxon>Pseudomonadota</taxon>
        <taxon>Alphaproteobacteria</taxon>
        <taxon>Hyphomicrobiales</taxon>
        <taxon>Phyllobacteriaceae</taxon>
        <taxon>Mesorhizobium</taxon>
    </lineage>
</organism>
<dbReference type="InterPro" id="IPR054271">
    <property type="entry name" value="DUF7002"/>
</dbReference>
<accession>A0AAU8CTR8</accession>